<keyword evidence="6 7" id="KW-0546">Nucleotide metabolism</keyword>
<dbReference type="GO" id="GO:0036220">
    <property type="term" value="F:ITP diphosphatase activity"/>
    <property type="evidence" value="ECO:0007669"/>
    <property type="project" value="UniProtKB-EC"/>
</dbReference>
<comment type="catalytic activity">
    <reaction evidence="7">
        <text>ITP + H2O = IMP + diphosphate + H(+)</text>
        <dbReference type="Rhea" id="RHEA:29399"/>
        <dbReference type="ChEBI" id="CHEBI:15377"/>
        <dbReference type="ChEBI" id="CHEBI:15378"/>
        <dbReference type="ChEBI" id="CHEBI:33019"/>
        <dbReference type="ChEBI" id="CHEBI:58053"/>
        <dbReference type="ChEBI" id="CHEBI:61402"/>
        <dbReference type="EC" id="3.6.1.66"/>
    </reaction>
</comment>
<evidence type="ECO:0000256" key="4">
    <source>
        <dbReference type="ARBA" id="ARBA00022801"/>
    </source>
</evidence>
<dbReference type="HAMAP" id="MF_01405">
    <property type="entry name" value="Non_canon_purine_NTPase"/>
    <property type="match status" value="1"/>
</dbReference>
<dbReference type="InterPro" id="IPR029001">
    <property type="entry name" value="ITPase-like_fam"/>
</dbReference>
<dbReference type="SUPFAM" id="SSF52972">
    <property type="entry name" value="ITPase-like"/>
    <property type="match status" value="1"/>
</dbReference>
<keyword evidence="10" id="KW-1185">Reference proteome</keyword>
<feature type="binding site" evidence="7">
    <location>
        <position position="75"/>
    </location>
    <ligand>
        <name>Mg(2+)</name>
        <dbReference type="ChEBI" id="CHEBI:18420"/>
    </ligand>
</feature>
<feature type="binding site" evidence="7">
    <location>
        <position position="46"/>
    </location>
    <ligand>
        <name>Mg(2+)</name>
        <dbReference type="ChEBI" id="CHEBI:18420"/>
    </ligand>
</feature>
<evidence type="ECO:0000313" key="9">
    <source>
        <dbReference type="EMBL" id="MFC3613477.1"/>
    </source>
</evidence>
<dbReference type="EMBL" id="JBHRXI010000004">
    <property type="protein sequence ID" value="MFC3613477.1"/>
    <property type="molecule type" value="Genomic_DNA"/>
</dbReference>
<evidence type="ECO:0000256" key="6">
    <source>
        <dbReference type="ARBA" id="ARBA00023080"/>
    </source>
</evidence>
<comment type="caution">
    <text evidence="9">The sequence shown here is derived from an EMBL/GenBank/DDBJ whole genome shotgun (WGS) entry which is preliminary data.</text>
</comment>
<dbReference type="CDD" id="cd00515">
    <property type="entry name" value="HAM1"/>
    <property type="match status" value="1"/>
</dbReference>
<dbReference type="Proteomes" id="UP001595629">
    <property type="component" value="Unassembled WGS sequence"/>
</dbReference>
<feature type="binding site" evidence="7">
    <location>
        <begin position="14"/>
        <end position="19"/>
    </location>
    <ligand>
        <name>substrate</name>
    </ligand>
</feature>
<evidence type="ECO:0000256" key="8">
    <source>
        <dbReference type="RuleBase" id="RU003781"/>
    </source>
</evidence>
<dbReference type="Pfam" id="PF01725">
    <property type="entry name" value="Ham1p_like"/>
    <property type="match status" value="1"/>
</dbReference>
<comment type="catalytic activity">
    <reaction evidence="7">
        <text>XTP + H2O = XMP + diphosphate + H(+)</text>
        <dbReference type="Rhea" id="RHEA:28610"/>
        <dbReference type="ChEBI" id="CHEBI:15377"/>
        <dbReference type="ChEBI" id="CHEBI:15378"/>
        <dbReference type="ChEBI" id="CHEBI:33019"/>
        <dbReference type="ChEBI" id="CHEBI:57464"/>
        <dbReference type="ChEBI" id="CHEBI:61314"/>
        <dbReference type="EC" id="3.6.1.66"/>
    </reaction>
</comment>
<comment type="cofactor">
    <cofactor evidence="7">
        <name>Mg(2+)</name>
        <dbReference type="ChEBI" id="CHEBI:18420"/>
    </cofactor>
    <text evidence="7">Binds 1 Mg(2+) ion per subunit.</text>
</comment>
<feature type="binding site" evidence="7">
    <location>
        <begin position="189"/>
        <end position="190"/>
    </location>
    <ligand>
        <name>substrate</name>
    </ligand>
</feature>
<evidence type="ECO:0000256" key="5">
    <source>
        <dbReference type="ARBA" id="ARBA00022842"/>
    </source>
</evidence>
<dbReference type="Gene3D" id="3.90.950.10">
    <property type="match status" value="1"/>
</dbReference>
<feature type="binding site" evidence="7">
    <location>
        <begin position="161"/>
        <end position="164"/>
    </location>
    <ligand>
        <name>substrate</name>
    </ligand>
</feature>
<organism evidence="9 10">
    <name type="scientific">Lutimaribacter marinistellae</name>
    <dbReference type="NCBI Taxonomy" id="1820329"/>
    <lineage>
        <taxon>Bacteria</taxon>
        <taxon>Pseudomonadati</taxon>
        <taxon>Pseudomonadota</taxon>
        <taxon>Alphaproteobacteria</taxon>
        <taxon>Rhodobacterales</taxon>
        <taxon>Roseobacteraceae</taxon>
        <taxon>Lutimaribacter</taxon>
    </lineage>
</organism>
<feature type="binding site" evidence="7">
    <location>
        <position position="184"/>
    </location>
    <ligand>
        <name>substrate</name>
    </ligand>
</feature>
<evidence type="ECO:0000256" key="3">
    <source>
        <dbReference type="ARBA" id="ARBA00022741"/>
    </source>
</evidence>
<dbReference type="PANTHER" id="PTHR11067:SF9">
    <property type="entry name" value="INOSINE TRIPHOSPHATE PYROPHOSPHATASE"/>
    <property type="match status" value="1"/>
</dbReference>
<keyword evidence="5 7" id="KW-0460">Magnesium</keyword>
<keyword evidence="4 7" id="KW-0378">Hydrolase</keyword>
<dbReference type="RefSeq" id="WP_386734644.1">
    <property type="nucleotide sequence ID" value="NZ_JBHRXI010000004.1"/>
</dbReference>
<evidence type="ECO:0000256" key="7">
    <source>
        <dbReference type="HAMAP-Rule" id="MF_01405"/>
    </source>
</evidence>
<keyword evidence="2 7" id="KW-0479">Metal-binding</keyword>
<proteinExistence type="inferred from homology"/>
<dbReference type="NCBIfam" id="TIGR00042">
    <property type="entry name" value="RdgB/HAM1 family non-canonical purine NTP pyrophosphatase"/>
    <property type="match status" value="1"/>
</dbReference>
<reference evidence="10" key="1">
    <citation type="journal article" date="2019" name="Int. J. Syst. Evol. Microbiol.">
        <title>The Global Catalogue of Microorganisms (GCM) 10K type strain sequencing project: providing services to taxonomists for standard genome sequencing and annotation.</title>
        <authorList>
            <consortium name="The Broad Institute Genomics Platform"/>
            <consortium name="The Broad Institute Genome Sequencing Center for Infectious Disease"/>
            <person name="Wu L."/>
            <person name="Ma J."/>
        </authorList>
    </citation>
    <scope>NUCLEOTIDE SEQUENCE [LARGE SCALE GENOMIC DNA]</scope>
    <source>
        <strain evidence="10">KCTC 42911</strain>
    </source>
</reference>
<accession>A0ABV7TD32</accession>
<dbReference type="EC" id="3.6.1.66" evidence="7"/>
<feature type="binding site" evidence="7">
    <location>
        <position position="76"/>
    </location>
    <ligand>
        <name>substrate</name>
    </ligand>
</feature>
<protein>
    <recommendedName>
        <fullName evidence="7">dITP/XTP pyrophosphatase</fullName>
        <ecNumber evidence="7">3.6.1.66</ecNumber>
    </recommendedName>
    <alternativeName>
        <fullName evidence="7">Non-canonical purine NTP pyrophosphatase</fullName>
    </alternativeName>
    <alternativeName>
        <fullName evidence="7">Non-standard purine NTP pyrophosphatase</fullName>
    </alternativeName>
    <alternativeName>
        <fullName evidence="7">Nucleoside-triphosphate diphosphatase</fullName>
    </alternativeName>
    <alternativeName>
        <fullName evidence="7">Nucleoside-triphosphate pyrophosphatase</fullName>
        <shortName evidence="7">NTPase</shortName>
    </alternativeName>
</protein>
<sequence length="204" mass="22418">MTRKFDGDTLLVATHNKGKLEEMAHLLEPFGVKVVGAGEMNLPEPEETEDTFVGNARIKAHAAAKATGLPALSDDSGITIDALEGAPGVYTADWAETPYGRDFVKAMTRANDELEARKAPHPRLAQFRCTLVLAWPDGHDEVFEGVAPGHLIWPMRGAEGFGYDPMFVPDGYNQTYAEMDRWEKNKISHRARAVEKFVKGCFGG</sequence>
<comment type="function">
    <text evidence="7">Pyrophosphatase that catalyzes the hydrolysis of nucleoside triphosphates to their monophosphate derivatives, with a high preference for the non-canonical purine nucleotides XTP (xanthosine triphosphate), dITP (deoxyinosine triphosphate) and ITP. Seems to function as a house-cleaning enzyme that removes non-canonical purine nucleotides from the nucleotide pool, thus preventing their incorporation into DNA/RNA and avoiding chromosomal lesions.</text>
</comment>
<evidence type="ECO:0000256" key="2">
    <source>
        <dbReference type="ARBA" id="ARBA00022723"/>
    </source>
</evidence>
<dbReference type="InterPro" id="IPR020922">
    <property type="entry name" value="dITP/XTP_pyrophosphatase"/>
</dbReference>
<comment type="subunit">
    <text evidence="7">Homodimer.</text>
</comment>
<comment type="similarity">
    <text evidence="1 7 8">Belongs to the HAM1 NTPase family.</text>
</comment>
<gene>
    <name evidence="9" type="primary">rdgB</name>
    <name evidence="9" type="ORF">ACFORG_06865</name>
</gene>
<comment type="catalytic activity">
    <reaction evidence="7">
        <text>dITP + H2O = dIMP + diphosphate + H(+)</text>
        <dbReference type="Rhea" id="RHEA:28342"/>
        <dbReference type="ChEBI" id="CHEBI:15377"/>
        <dbReference type="ChEBI" id="CHEBI:15378"/>
        <dbReference type="ChEBI" id="CHEBI:33019"/>
        <dbReference type="ChEBI" id="CHEBI:61194"/>
        <dbReference type="ChEBI" id="CHEBI:61382"/>
        <dbReference type="EC" id="3.6.1.66"/>
    </reaction>
</comment>
<dbReference type="InterPro" id="IPR002637">
    <property type="entry name" value="RdgB/HAM1"/>
</dbReference>
<evidence type="ECO:0000256" key="1">
    <source>
        <dbReference type="ARBA" id="ARBA00008023"/>
    </source>
</evidence>
<dbReference type="PANTHER" id="PTHR11067">
    <property type="entry name" value="INOSINE TRIPHOSPHATE PYROPHOSPHATASE/HAM1 PROTEIN"/>
    <property type="match status" value="1"/>
</dbReference>
<feature type="active site" description="Proton acceptor" evidence="7">
    <location>
        <position position="75"/>
    </location>
</feature>
<name>A0ABV7TD32_9RHOB</name>
<evidence type="ECO:0000313" key="10">
    <source>
        <dbReference type="Proteomes" id="UP001595629"/>
    </source>
</evidence>
<keyword evidence="3 7" id="KW-0547">Nucleotide-binding</keyword>